<evidence type="ECO:0000313" key="11">
    <source>
        <dbReference type="Proteomes" id="UP000886653"/>
    </source>
</evidence>
<dbReference type="GO" id="GO:0008270">
    <property type="term" value="F:zinc ion binding"/>
    <property type="evidence" value="ECO:0007669"/>
    <property type="project" value="UniProtKB-KW"/>
</dbReference>
<comment type="subcellular location">
    <subcellularLocation>
        <location evidence="1">Nucleus</location>
    </subcellularLocation>
</comment>
<feature type="domain" description="C2H2-type" evidence="9">
    <location>
        <begin position="260"/>
        <end position="278"/>
    </location>
</feature>
<dbReference type="PROSITE" id="PS50157">
    <property type="entry name" value="ZINC_FINGER_C2H2_2"/>
    <property type="match status" value="2"/>
</dbReference>
<evidence type="ECO:0000256" key="7">
    <source>
        <dbReference type="PROSITE-ProRule" id="PRU00042"/>
    </source>
</evidence>
<evidence type="ECO:0000256" key="8">
    <source>
        <dbReference type="SAM" id="MobiDB-lite"/>
    </source>
</evidence>
<protein>
    <recommendedName>
        <fullName evidence="9">C2H2-type domain-containing protein</fullName>
    </recommendedName>
</protein>
<dbReference type="SMART" id="SM00355">
    <property type="entry name" value="ZnF_C2H2"/>
    <property type="match status" value="2"/>
</dbReference>
<feature type="compositionally biased region" description="Polar residues" evidence="8">
    <location>
        <begin position="522"/>
        <end position="556"/>
    </location>
</feature>
<evidence type="ECO:0000256" key="2">
    <source>
        <dbReference type="ARBA" id="ARBA00022723"/>
    </source>
</evidence>
<evidence type="ECO:0000313" key="10">
    <source>
        <dbReference type="EMBL" id="KAG0144998.1"/>
    </source>
</evidence>
<dbReference type="InterPro" id="IPR036236">
    <property type="entry name" value="Znf_C2H2_sf"/>
</dbReference>
<keyword evidence="3" id="KW-0677">Repeat</keyword>
<dbReference type="AlphaFoldDB" id="A0A9P6TBU7"/>
<evidence type="ECO:0000256" key="4">
    <source>
        <dbReference type="ARBA" id="ARBA00022771"/>
    </source>
</evidence>
<keyword evidence="5" id="KW-0862">Zinc</keyword>
<dbReference type="Gene3D" id="3.30.160.60">
    <property type="entry name" value="Classic Zinc Finger"/>
    <property type="match status" value="2"/>
</dbReference>
<dbReference type="EMBL" id="MU167285">
    <property type="protein sequence ID" value="KAG0144998.1"/>
    <property type="molecule type" value="Genomic_DNA"/>
</dbReference>
<feature type="region of interest" description="Disordered" evidence="8">
    <location>
        <begin position="303"/>
        <end position="452"/>
    </location>
</feature>
<organism evidence="10 11">
    <name type="scientific">Cronartium quercuum f. sp. fusiforme G11</name>
    <dbReference type="NCBI Taxonomy" id="708437"/>
    <lineage>
        <taxon>Eukaryota</taxon>
        <taxon>Fungi</taxon>
        <taxon>Dikarya</taxon>
        <taxon>Basidiomycota</taxon>
        <taxon>Pucciniomycotina</taxon>
        <taxon>Pucciniomycetes</taxon>
        <taxon>Pucciniales</taxon>
        <taxon>Coleosporiaceae</taxon>
        <taxon>Cronartium</taxon>
    </lineage>
</organism>
<dbReference type="FunFam" id="3.30.160.60:FF:000100">
    <property type="entry name" value="Zinc finger 45-like"/>
    <property type="match status" value="1"/>
</dbReference>
<feature type="compositionally biased region" description="Low complexity" evidence="8">
    <location>
        <begin position="511"/>
        <end position="521"/>
    </location>
</feature>
<dbReference type="InterPro" id="IPR050888">
    <property type="entry name" value="ZnF_C2H2-type_TF"/>
</dbReference>
<evidence type="ECO:0000259" key="9">
    <source>
        <dbReference type="PROSITE" id="PS50157"/>
    </source>
</evidence>
<feature type="compositionally biased region" description="Polar residues" evidence="8">
    <location>
        <begin position="482"/>
        <end position="492"/>
    </location>
</feature>
<gene>
    <name evidence="10" type="ORF">CROQUDRAFT_46512</name>
</gene>
<dbReference type="InterPro" id="IPR013087">
    <property type="entry name" value="Znf_C2H2_type"/>
</dbReference>
<sequence>MVPSAHTATLPESDIIRHDDYAITHSQFPSPTRYVDHHPREGLYRQYTSQLHGKCDPQEGFSFVYPSPHHTESQFGSPADHKALNHTPNSYLSPSFDSAYISCESPHSHPTPIQEPRFCNAENLSAYPTFRVSHATFNENQSTRPDLNSHALPPPPSSHTLPLLVHPSDSYVAYTTEPQTSDYYHSIQGVSYPFYATCGRAFNMSELNPAVIAGEMNHYPPPTQSQTSDRPFKCSTCPAGFNRNHDLKRHTRIHLAVKPFPCGWCSKTFSRKDALKRHLLVKGCAGTDKVTVDESIRRAEENRLSQNFNIEPPSFPIPFSTQSQPPAHATQAAEDIGHSPSDDSNFLSGSSGSEEGQSTVSNVEPSVPRYGRSDRVLKHSRASLDGGSASERFLPYARPTPYHHRSQPNILEYGRESWPSSDLKATGYPSSEATAVLPPPKPSEFSSTSSISSLLDGPDYGAEFRATYDHHNRSAIAPMYSHPSTPATYTQPTPFPSEEYSRPMYHSTPRSSTSDSICSASTMTTSNSTVKSESPVANPQQNLTLSPPLTPSGTASINDRNLVSSADVPFNATTSPTEYAAEIKRERTSRSPTPQEVPCISSIRCRAN</sequence>
<evidence type="ECO:0000256" key="6">
    <source>
        <dbReference type="ARBA" id="ARBA00023242"/>
    </source>
</evidence>
<dbReference type="Pfam" id="PF00096">
    <property type="entry name" value="zf-C2H2"/>
    <property type="match status" value="2"/>
</dbReference>
<feature type="compositionally biased region" description="Low complexity" evidence="8">
    <location>
        <begin position="342"/>
        <end position="361"/>
    </location>
</feature>
<feature type="compositionally biased region" description="Low complexity" evidence="8">
    <location>
        <begin position="443"/>
        <end position="452"/>
    </location>
</feature>
<keyword evidence="11" id="KW-1185">Reference proteome</keyword>
<dbReference type="SUPFAM" id="SSF57667">
    <property type="entry name" value="beta-beta-alpha zinc fingers"/>
    <property type="match status" value="1"/>
</dbReference>
<dbReference type="GO" id="GO:0005634">
    <property type="term" value="C:nucleus"/>
    <property type="evidence" value="ECO:0007669"/>
    <property type="project" value="UniProtKB-SubCell"/>
</dbReference>
<accession>A0A9P6TBU7</accession>
<comment type="caution">
    <text evidence="10">The sequence shown here is derived from an EMBL/GenBank/DDBJ whole genome shotgun (WGS) entry which is preliminary data.</text>
</comment>
<evidence type="ECO:0000256" key="5">
    <source>
        <dbReference type="ARBA" id="ARBA00022833"/>
    </source>
</evidence>
<dbReference type="Proteomes" id="UP000886653">
    <property type="component" value="Unassembled WGS sequence"/>
</dbReference>
<feature type="domain" description="C2H2-type" evidence="9">
    <location>
        <begin position="232"/>
        <end position="259"/>
    </location>
</feature>
<evidence type="ECO:0000256" key="1">
    <source>
        <dbReference type="ARBA" id="ARBA00004123"/>
    </source>
</evidence>
<evidence type="ECO:0000256" key="3">
    <source>
        <dbReference type="ARBA" id="ARBA00022737"/>
    </source>
</evidence>
<keyword evidence="2" id="KW-0479">Metal-binding</keyword>
<keyword evidence="6" id="KW-0539">Nucleus</keyword>
<dbReference type="PANTHER" id="PTHR24406">
    <property type="entry name" value="TRANSCRIPTIONAL REPRESSOR CTCFL-RELATED"/>
    <property type="match status" value="1"/>
</dbReference>
<name>A0A9P6TBU7_9BASI</name>
<feature type="region of interest" description="Disordered" evidence="8">
    <location>
        <begin position="68"/>
        <end position="88"/>
    </location>
</feature>
<dbReference type="FunFam" id="3.30.160.60:FF:000446">
    <property type="entry name" value="Zinc finger protein"/>
    <property type="match status" value="1"/>
</dbReference>
<dbReference type="PROSITE" id="PS00028">
    <property type="entry name" value="ZINC_FINGER_C2H2_1"/>
    <property type="match status" value="1"/>
</dbReference>
<proteinExistence type="predicted"/>
<dbReference type="OrthoDB" id="8922241at2759"/>
<feature type="region of interest" description="Disordered" evidence="8">
    <location>
        <begin position="481"/>
        <end position="556"/>
    </location>
</feature>
<reference evidence="10" key="1">
    <citation type="submission" date="2013-11" db="EMBL/GenBank/DDBJ databases">
        <title>Genome sequence of the fusiform rust pathogen reveals effectors for host alternation and coevolution with pine.</title>
        <authorList>
            <consortium name="DOE Joint Genome Institute"/>
            <person name="Smith K."/>
            <person name="Pendleton A."/>
            <person name="Kubisiak T."/>
            <person name="Anderson C."/>
            <person name="Salamov A."/>
            <person name="Aerts A."/>
            <person name="Riley R."/>
            <person name="Clum A."/>
            <person name="Lindquist E."/>
            <person name="Ence D."/>
            <person name="Campbell M."/>
            <person name="Kronenberg Z."/>
            <person name="Feau N."/>
            <person name="Dhillon B."/>
            <person name="Hamelin R."/>
            <person name="Burleigh J."/>
            <person name="Smith J."/>
            <person name="Yandell M."/>
            <person name="Nelson C."/>
            <person name="Grigoriev I."/>
            <person name="Davis J."/>
        </authorList>
    </citation>
    <scope>NUCLEOTIDE SEQUENCE</scope>
    <source>
        <strain evidence="10">G11</strain>
    </source>
</reference>
<keyword evidence="4 7" id="KW-0863">Zinc-finger</keyword>